<dbReference type="SUPFAM" id="SSF53335">
    <property type="entry name" value="S-adenosyl-L-methionine-dependent methyltransferases"/>
    <property type="match status" value="1"/>
</dbReference>
<dbReference type="CDD" id="cd05237">
    <property type="entry name" value="UDP_invert_4-6DH_SDR_e"/>
    <property type="match status" value="1"/>
</dbReference>
<keyword evidence="2" id="KW-0472">Membrane</keyword>
<dbReference type="InParanoid" id="A0A6N7EX79"/>
<dbReference type="RefSeq" id="WP_152809256.1">
    <property type="nucleotide sequence ID" value="NZ_WHNW01000002.1"/>
</dbReference>
<dbReference type="EMBL" id="WHNW01000002">
    <property type="protein sequence ID" value="MPV85737.1"/>
    <property type="molecule type" value="Genomic_DNA"/>
</dbReference>
<reference evidence="4 5" key="1">
    <citation type="submission" date="2019-10" db="EMBL/GenBank/DDBJ databases">
        <title>Cardiobacteriales fam. a chemoheterotrophic member of the order Cardiobacteriales, and proposal of Cardiobacteriales fam. nov.</title>
        <authorList>
            <person name="Wang C."/>
        </authorList>
    </citation>
    <scope>NUCLEOTIDE SEQUENCE [LARGE SCALE GENOMIC DNA]</scope>
    <source>
        <strain evidence="4 5">ML27</strain>
    </source>
</reference>
<dbReference type="InterPro" id="IPR029063">
    <property type="entry name" value="SAM-dependent_MTases_sf"/>
</dbReference>
<gene>
    <name evidence="4" type="ORF">GCU85_03155</name>
</gene>
<feature type="transmembrane region" description="Helical" evidence="2">
    <location>
        <begin position="77"/>
        <end position="98"/>
    </location>
</feature>
<evidence type="ECO:0000313" key="4">
    <source>
        <dbReference type="EMBL" id="MPV85737.1"/>
    </source>
</evidence>
<accession>A0A6N7EX79</accession>
<dbReference type="Gene3D" id="3.40.50.720">
    <property type="entry name" value="NAD(P)-binding Rossmann-like Domain"/>
    <property type="match status" value="2"/>
</dbReference>
<feature type="transmembrane region" description="Helical" evidence="2">
    <location>
        <begin position="104"/>
        <end position="125"/>
    </location>
</feature>
<comment type="similarity">
    <text evidence="1">Belongs to the polysaccharide synthase family.</text>
</comment>
<keyword evidence="5" id="KW-1185">Reference proteome</keyword>
<dbReference type="InterPro" id="IPR051203">
    <property type="entry name" value="Polysaccharide_Synthase-Rel"/>
</dbReference>
<feature type="transmembrane region" description="Helical" evidence="2">
    <location>
        <begin position="45"/>
        <end position="65"/>
    </location>
</feature>
<comment type="caution">
    <text evidence="4">The sequence shown here is derived from an EMBL/GenBank/DDBJ whole genome shotgun (WGS) entry which is preliminary data.</text>
</comment>
<evidence type="ECO:0000256" key="2">
    <source>
        <dbReference type="SAM" id="Phobius"/>
    </source>
</evidence>
<evidence type="ECO:0000256" key="1">
    <source>
        <dbReference type="ARBA" id="ARBA00007430"/>
    </source>
</evidence>
<dbReference type="PANTHER" id="PTHR43318:SF1">
    <property type="entry name" value="POLYSACCHARIDE BIOSYNTHESIS PROTEIN EPSC-RELATED"/>
    <property type="match status" value="1"/>
</dbReference>
<dbReference type="InterPro" id="IPR003869">
    <property type="entry name" value="Polysac_CapD-like"/>
</dbReference>
<organism evidence="4 5">
    <name type="scientific">Ostreibacterium oceani</name>
    <dbReference type="NCBI Taxonomy" id="2654998"/>
    <lineage>
        <taxon>Bacteria</taxon>
        <taxon>Pseudomonadati</taxon>
        <taxon>Pseudomonadota</taxon>
        <taxon>Gammaproteobacteria</taxon>
        <taxon>Cardiobacteriales</taxon>
        <taxon>Ostreibacteriaceae</taxon>
        <taxon>Ostreibacterium</taxon>
    </lineage>
</organism>
<evidence type="ECO:0000313" key="5">
    <source>
        <dbReference type="Proteomes" id="UP000471298"/>
    </source>
</evidence>
<dbReference type="PANTHER" id="PTHR43318">
    <property type="entry name" value="UDP-N-ACETYLGLUCOSAMINE 4,6-DEHYDRATASE"/>
    <property type="match status" value="1"/>
</dbReference>
<dbReference type="InterPro" id="IPR036291">
    <property type="entry name" value="NAD(P)-bd_dom_sf"/>
</dbReference>
<dbReference type="Pfam" id="PF02719">
    <property type="entry name" value="Polysacc_synt_2"/>
    <property type="match status" value="1"/>
</dbReference>
<proteinExistence type="inferred from homology"/>
<protein>
    <submittedName>
        <fullName evidence="4">NAD-dependent epimerase/dehydratase family protein</fullName>
    </submittedName>
</protein>
<name>A0A6N7EX79_9GAMM</name>
<feature type="domain" description="Polysaccharide biosynthesis protein CapD-like" evidence="3">
    <location>
        <begin position="278"/>
        <end position="564"/>
    </location>
</feature>
<dbReference type="Proteomes" id="UP000471298">
    <property type="component" value="Unassembled WGS sequence"/>
</dbReference>
<dbReference type="Pfam" id="PF13727">
    <property type="entry name" value="CoA_binding_3"/>
    <property type="match status" value="1"/>
</dbReference>
<dbReference type="AlphaFoldDB" id="A0A6N7EX79"/>
<feature type="transmembrane region" description="Helical" evidence="2">
    <location>
        <begin position="12"/>
        <end position="33"/>
    </location>
</feature>
<keyword evidence="2" id="KW-0812">Transmembrane</keyword>
<sequence>MKIERFPRLLRLLALALLDSLVALIAIWIALAVQYETLNPYRPSVYMIAGMVLCLILGLWISGVYKTVLRFVGEEVLIRVLIAALLSVGSIYYAAQYVGYQADLSFWVLLVLLWTGAIITFRRFLRSWFIRAKIQTKREPVLIYGAGSAGRQLCAMLQMGSHLKPIAFIDDDTRLWGRKLMGLPIISQESIAKTIEKKSVHTLLFAIPALDKARQKQIFQMLSQYPLRVRTVPSVQEITRGEKKVSDLSDVHIMDIIGRQTIPADNQLLMQAISGLSVMVTGAGGSIGAELCRQIVRLQPAQLVVLDISEIALYHLQNTLEAIIQNENLGVTVKYQLGSVLRRRRMQRLMQDNQVNVVYHAAAYKHVPIVENNPIEGVLNNVFGTHAVVEAAQHAGVELFILISTDKAVRPTNLMGASKRVAEMILQAKHQSGSQTKFSMVRFGNVVGSSGSVIPLFQQQIRSGGPVTVTHPEVTRFFMTIPEAAQLVIQASAISAGGDVFLLDMGKPIKIKALAEQLIHLSGYTVKNDSMDDGIAIVYTGLRPGEKMYEELLITGETEATCHPMIKRGKEPSISEADLTAQLLRLRAAAKAFDYEGVEQIVHALVPEYIKVKHDNHPINHYDYE</sequence>
<keyword evidence="2" id="KW-1133">Transmembrane helix</keyword>
<evidence type="ECO:0000259" key="3">
    <source>
        <dbReference type="Pfam" id="PF02719"/>
    </source>
</evidence>
<dbReference type="SUPFAM" id="SSF51735">
    <property type="entry name" value="NAD(P)-binding Rossmann-fold domains"/>
    <property type="match status" value="1"/>
</dbReference>